<dbReference type="Proteomes" id="UP001487740">
    <property type="component" value="Unassembled WGS sequence"/>
</dbReference>
<evidence type="ECO:0000256" key="10">
    <source>
        <dbReference type="ARBA" id="ARBA00023180"/>
    </source>
</evidence>
<keyword evidence="10" id="KW-0325">Glycoprotein</keyword>
<dbReference type="InterPro" id="IPR019594">
    <property type="entry name" value="Glu/Gly-bd"/>
</dbReference>
<accession>A0AAW0TTU9</accession>
<protein>
    <submittedName>
        <fullName evidence="17">Uncharacterized protein</fullName>
    </submittedName>
</protein>
<dbReference type="SUPFAM" id="SSF53850">
    <property type="entry name" value="Periplasmic binding protein-like II"/>
    <property type="match status" value="1"/>
</dbReference>
<dbReference type="EMBL" id="JARAKH010000024">
    <property type="protein sequence ID" value="KAK8391120.1"/>
    <property type="molecule type" value="Genomic_DNA"/>
</dbReference>
<keyword evidence="6 14" id="KW-1133">Transmembrane helix</keyword>
<comment type="subcellular location">
    <subcellularLocation>
        <location evidence="1">Cell membrane</location>
        <topology evidence="1">Multi-pass membrane protein</topology>
    </subcellularLocation>
</comment>
<dbReference type="GO" id="GO:0015276">
    <property type="term" value="F:ligand-gated monoatomic ion channel activity"/>
    <property type="evidence" value="ECO:0007669"/>
    <property type="project" value="InterPro"/>
</dbReference>
<gene>
    <name evidence="17" type="ORF">O3P69_017044</name>
</gene>
<evidence type="ECO:0000259" key="15">
    <source>
        <dbReference type="Pfam" id="PF00060"/>
    </source>
</evidence>
<evidence type="ECO:0000256" key="1">
    <source>
        <dbReference type="ARBA" id="ARBA00004651"/>
    </source>
</evidence>
<sequence length="435" mass="48049">MTVVATIPTDVAAISSLLQVVFVTSSAAVSEDHSHRQRSKQQVKAAVLPRGSSSSPQPRNMLLFSLESSLDASVLRDEALSGVEKLTLIGHLSVEADRGSDALGVYTVLPFCSGVRLLSPWERESFSRWEALFPDRFPSFQGYTFHIASRLKDEPFFFPSVKDPLKRNGVGLDMMECLSAKLNFSYTATNNSPDSKWGASSNGIWDGVLGMVHRREKNFTINSFLLDINRSRDFDFSTPIHIDGFGVYLRSPDPLPNWMSFAKVFQGSVWLAVLFAFLASTCFTLLRERVREGWSQSLERNRPTRGLATICLDIQRPLVAQSVPLLPAAVPLRILMALWFVYGLVITVAYTSNLDNISQITEALTEAASVVSGKALERAIMPRHSSFSTIKASCTSLSLSFVIFLPTCIDVALYSHHHRTALSTTTITTTIRSAS</sequence>
<evidence type="ECO:0000256" key="3">
    <source>
        <dbReference type="ARBA" id="ARBA00022448"/>
    </source>
</evidence>
<evidence type="ECO:0000256" key="6">
    <source>
        <dbReference type="ARBA" id="ARBA00022989"/>
    </source>
</evidence>
<evidence type="ECO:0000259" key="16">
    <source>
        <dbReference type="Pfam" id="PF10613"/>
    </source>
</evidence>
<evidence type="ECO:0000256" key="8">
    <source>
        <dbReference type="ARBA" id="ARBA00023136"/>
    </source>
</evidence>
<keyword evidence="12" id="KW-0407">Ion channel</keyword>
<keyword evidence="8 14" id="KW-0472">Membrane</keyword>
<dbReference type="Gene3D" id="3.40.190.10">
    <property type="entry name" value="Periplasmic binding protein-like II"/>
    <property type="match status" value="1"/>
</dbReference>
<feature type="region of interest" description="Disordered" evidence="13">
    <location>
        <begin position="32"/>
        <end position="58"/>
    </location>
</feature>
<evidence type="ECO:0000256" key="7">
    <source>
        <dbReference type="ARBA" id="ARBA00023065"/>
    </source>
</evidence>
<feature type="transmembrane region" description="Helical" evidence="14">
    <location>
        <begin position="267"/>
        <end position="286"/>
    </location>
</feature>
<dbReference type="PANTHER" id="PTHR42643">
    <property type="entry name" value="IONOTROPIC RECEPTOR 20A-RELATED"/>
    <property type="match status" value="1"/>
</dbReference>
<dbReference type="InterPro" id="IPR052192">
    <property type="entry name" value="Insect_Ionotropic_Sensory_Rcpt"/>
</dbReference>
<keyword evidence="9" id="KW-0675">Receptor</keyword>
<dbReference type="GO" id="GO:0050906">
    <property type="term" value="P:detection of stimulus involved in sensory perception"/>
    <property type="evidence" value="ECO:0007669"/>
    <property type="project" value="UniProtKB-ARBA"/>
</dbReference>
<evidence type="ECO:0000313" key="17">
    <source>
        <dbReference type="EMBL" id="KAK8391120.1"/>
    </source>
</evidence>
<dbReference type="GO" id="GO:0005886">
    <property type="term" value="C:plasma membrane"/>
    <property type="evidence" value="ECO:0007669"/>
    <property type="project" value="UniProtKB-SubCell"/>
</dbReference>
<feature type="domain" description="Ionotropic glutamate receptor L-glutamate and glycine-binding" evidence="16">
    <location>
        <begin position="146"/>
        <end position="252"/>
    </location>
</feature>
<reference evidence="17 18" key="1">
    <citation type="submission" date="2023-03" db="EMBL/GenBank/DDBJ databases">
        <title>High-quality genome of Scylla paramamosain provides insights in environmental adaptation.</title>
        <authorList>
            <person name="Zhang L."/>
        </authorList>
    </citation>
    <scope>NUCLEOTIDE SEQUENCE [LARGE SCALE GENOMIC DNA]</scope>
    <source>
        <strain evidence="17">LZ_2023a</strain>
        <tissue evidence="17">Muscle</tissue>
    </source>
</reference>
<evidence type="ECO:0000256" key="13">
    <source>
        <dbReference type="SAM" id="MobiDB-lite"/>
    </source>
</evidence>
<keyword evidence="4" id="KW-1003">Cell membrane</keyword>
<proteinExistence type="inferred from homology"/>
<dbReference type="Pfam" id="PF10613">
    <property type="entry name" value="Lig_chan-Glu_bd"/>
    <property type="match status" value="1"/>
</dbReference>
<comment type="similarity">
    <text evidence="2">Belongs to the glutamate-gated ion channel (TC 1.A.10.1) family.</text>
</comment>
<evidence type="ECO:0000256" key="14">
    <source>
        <dbReference type="SAM" id="Phobius"/>
    </source>
</evidence>
<organism evidence="17 18">
    <name type="scientific">Scylla paramamosain</name>
    <name type="common">Mud crab</name>
    <dbReference type="NCBI Taxonomy" id="85552"/>
    <lineage>
        <taxon>Eukaryota</taxon>
        <taxon>Metazoa</taxon>
        <taxon>Ecdysozoa</taxon>
        <taxon>Arthropoda</taxon>
        <taxon>Crustacea</taxon>
        <taxon>Multicrustacea</taxon>
        <taxon>Malacostraca</taxon>
        <taxon>Eumalacostraca</taxon>
        <taxon>Eucarida</taxon>
        <taxon>Decapoda</taxon>
        <taxon>Pleocyemata</taxon>
        <taxon>Brachyura</taxon>
        <taxon>Eubrachyura</taxon>
        <taxon>Portunoidea</taxon>
        <taxon>Portunidae</taxon>
        <taxon>Portuninae</taxon>
        <taxon>Scylla</taxon>
    </lineage>
</organism>
<dbReference type="AlphaFoldDB" id="A0AAW0TTU9"/>
<keyword evidence="7" id="KW-0406">Ion transport</keyword>
<evidence type="ECO:0000256" key="11">
    <source>
        <dbReference type="ARBA" id="ARBA00023286"/>
    </source>
</evidence>
<comment type="caution">
    <text evidence="17">The sequence shown here is derived from an EMBL/GenBank/DDBJ whole genome shotgun (WGS) entry which is preliminary data.</text>
</comment>
<dbReference type="Pfam" id="PF00060">
    <property type="entry name" value="Lig_chan"/>
    <property type="match status" value="1"/>
</dbReference>
<keyword evidence="18" id="KW-1185">Reference proteome</keyword>
<feature type="transmembrane region" description="Helical" evidence="14">
    <location>
        <begin position="325"/>
        <end position="350"/>
    </location>
</feature>
<evidence type="ECO:0000256" key="5">
    <source>
        <dbReference type="ARBA" id="ARBA00022692"/>
    </source>
</evidence>
<keyword evidence="3" id="KW-0813">Transport</keyword>
<evidence type="ECO:0000256" key="2">
    <source>
        <dbReference type="ARBA" id="ARBA00008685"/>
    </source>
</evidence>
<dbReference type="Gene3D" id="1.10.287.70">
    <property type="match status" value="1"/>
</dbReference>
<evidence type="ECO:0000313" key="18">
    <source>
        <dbReference type="Proteomes" id="UP001487740"/>
    </source>
</evidence>
<keyword evidence="5 14" id="KW-0812">Transmembrane</keyword>
<name>A0AAW0TTU9_SCYPA</name>
<evidence type="ECO:0000256" key="9">
    <source>
        <dbReference type="ARBA" id="ARBA00023170"/>
    </source>
</evidence>
<evidence type="ECO:0000256" key="4">
    <source>
        <dbReference type="ARBA" id="ARBA00022475"/>
    </source>
</evidence>
<evidence type="ECO:0000256" key="12">
    <source>
        <dbReference type="ARBA" id="ARBA00023303"/>
    </source>
</evidence>
<keyword evidence="11" id="KW-1071">Ligand-gated ion channel</keyword>
<feature type="domain" description="Ionotropic glutamate receptor C-terminal" evidence="15">
    <location>
        <begin position="268"/>
        <end position="363"/>
    </location>
</feature>
<dbReference type="PANTHER" id="PTHR42643:SF24">
    <property type="entry name" value="IONOTROPIC RECEPTOR 60A"/>
    <property type="match status" value="1"/>
</dbReference>
<dbReference type="InterPro" id="IPR001320">
    <property type="entry name" value="Iontro_rcpt_C"/>
</dbReference>